<evidence type="ECO:0000256" key="7">
    <source>
        <dbReference type="ARBA" id="ARBA00023125"/>
    </source>
</evidence>
<comment type="subcellular location">
    <subcellularLocation>
        <location evidence="1">Nucleus</location>
    </subcellularLocation>
</comment>
<dbReference type="SMART" id="SM00355">
    <property type="entry name" value="ZnF_C2H2"/>
    <property type="match status" value="8"/>
</dbReference>
<reference evidence="14 15" key="1">
    <citation type="submission" date="2019-04" db="EMBL/GenBank/DDBJ databases">
        <authorList>
            <consortium name="Wellcome Sanger Institute Data Sharing"/>
        </authorList>
    </citation>
    <scope>NUCLEOTIDE SEQUENCE [LARGE SCALE GENOMIC DNA]</scope>
</reference>
<keyword evidence="8" id="KW-0371">Homeobox</keyword>
<dbReference type="RefSeq" id="XP_029103592.1">
    <property type="nucleotide sequence ID" value="XM_029247759.1"/>
</dbReference>
<dbReference type="GO" id="GO:0005634">
    <property type="term" value="C:nucleus"/>
    <property type="evidence" value="ECO:0007669"/>
    <property type="project" value="UniProtKB-SubCell"/>
</dbReference>
<name>A0A8C9TV48_SCLFO</name>
<evidence type="ECO:0000313" key="15">
    <source>
        <dbReference type="Proteomes" id="UP000694397"/>
    </source>
</evidence>
<dbReference type="OrthoDB" id="427030at2759"/>
<dbReference type="PROSITE" id="PS50157">
    <property type="entry name" value="ZINC_FINGER_C2H2_2"/>
    <property type="match status" value="5"/>
</dbReference>
<keyword evidence="6" id="KW-0805">Transcription regulation</keyword>
<dbReference type="GeneTree" id="ENSGT00940000168625"/>
<gene>
    <name evidence="14" type="primary">LOC108928357</name>
</gene>
<evidence type="ECO:0000256" key="4">
    <source>
        <dbReference type="ARBA" id="ARBA00022771"/>
    </source>
</evidence>
<keyword evidence="10" id="KW-0539">Nucleus</keyword>
<evidence type="ECO:0000313" key="14">
    <source>
        <dbReference type="Ensembl" id="ENSSFOP00015056521.1"/>
    </source>
</evidence>
<dbReference type="SUPFAM" id="SSF57667">
    <property type="entry name" value="beta-beta-alpha zinc fingers"/>
    <property type="match status" value="3"/>
</dbReference>
<evidence type="ECO:0000256" key="8">
    <source>
        <dbReference type="ARBA" id="ARBA00023155"/>
    </source>
</evidence>
<reference evidence="14" key="2">
    <citation type="submission" date="2025-08" db="UniProtKB">
        <authorList>
            <consortium name="Ensembl"/>
        </authorList>
    </citation>
    <scope>IDENTIFICATION</scope>
</reference>
<accession>A0A8C9TV48</accession>
<protein>
    <submittedName>
        <fullName evidence="14">Zinc finger E-box-binding homeobox 2-like</fullName>
    </submittedName>
</protein>
<dbReference type="GO" id="GO:0008270">
    <property type="term" value="F:zinc ion binding"/>
    <property type="evidence" value="ECO:0007669"/>
    <property type="project" value="UniProtKB-KW"/>
</dbReference>
<dbReference type="AlphaFoldDB" id="A0A8C9TV48"/>
<feature type="domain" description="C2H2-type" evidence="13">
    <location>
        <begin position="803"/>
        <end position="830"/>
    </location>
</feature>
<evidence type="ECO:0000256" key="3">
    <source>
        <dbReference type="ARBA" id="ARBA00022737"/>
    </source>
</evidence>
<dbReference type="PANTHER" id="PTHR24391:SF27">
    <property type="entry name" value="ZINC FINGER PROTEIN 1"/>
    <property type="match status" value="1"/>
</dbReference>
<dbReference type="Pfam" id="PF00096">
    <property type="entry name" value="zf-C2H2"/>
    <property type="match status" value="3"/>
</dbReference>
<feature type="compositionally biased region" description="Basic and acidic residues" evidence="12">
    <location>
        <begin position="632"/>
        <end position="650"/>
    </location>
</feature>
<dbReference type="GeneID" id="108928357"/>
<feature type="region of interest" description="Disordered" evidence="12">
    <location>
        <begin position="153"/>
        <end position="175"/>
    </location>
</feature>
<feature type="compositionally biased region" description="Polar residues" evidence="12">
    <location>
        <begin position="564"/>
        <end position="574"/>
    </location>
</feature>
<keyword evidence="4 11" id="KW-0863">Zinc-finger</keyword>
<evidence type="ECO:0000256" key="6">
    <source>
        <dbReference type="ARBA" id="ARBA00023015"/>
    </source>
</evidence>
<evidence type="ECO:0000256" key="1">
    <source>
        <dbReference type="ARBA" id="ARBA00004123"/>
    </source>
</evidence>
<evidence type="ECO:0000259" key="13">
    <source>
        <dbReference type="PROSITE" id="PS50157"/>
    </source>
</evidence>
<dbReference type="InterPro" id="IPR008598">
    <property type="entry name" value="Di19_Zn-bd"/>
</dbReference>
<feature type="region of interest" description="Disordered" evidence="12">
    <location>
        <begin position="522"/>
        <end position="577"/>
    </location>
</feature>
<feature type="domain" description="C2H2-type" evidence="13">
    <location>
        <begin position="253"/>
        <end position="280"/>
    </location>
</feature>
<feature type="compositionally biased region" description="Low complexity" evidence="12">
    <location>
        <begin position="895"/>
        <end position="904"/>
    </location>
</feature>
<keyword evidence="15" id="KW-1185">Reference proteome</keyword>
<dbReference type="GO" id="GO:0000978">
    <property type="term" value="F:RNA polymerase II cis-regulatory region sequence-specific DNA binding"/>
    <property type="evidence" value="ECO:0007669"/>
    <property type="project" value="TreeGrafter"/>
</dbReference>
<feature type="region of interest" description="Disordered" evidence="12">
    <location>
        <begin position="1"/>
        <end position="137"/>
    </location>
</feature>
<proteinExistence type="predicted"/>
<feature type="domain" description="C2H2-type" evidence="13">
    <location>
        <begin position="182"/>
        <end position="210"/>
    </location>
</feature>
<dbReference type="FunFam" id="3.30.160.60:FF:000082">
    <property type="entry name" value="Putative zinc finger E-box-binding homeobox 2"/>
    <property type="match status" value="1"/>
</dbReference>
<evidence type="ECO:0000256" key="9">
    <source>
        <dbReference type="ARBA" id="ARBA00023163"/>
    </source>
</evidence>
<dbReference type="FunFam" id="3.30.160.60:FF:000744">
    <property type="entry name" value="zinc finger E-box-binding homeobox 1"/>
    <property type="match status" value="1"/>
</dbReference>
<dbReference type="Pfam" id="PF05605">
    <property type="entry name" value="zf-Di19"/>
    <property type="match status" value="1"/>
</dbReference>
<dbReference type="GO" id="GO:0000981">
    <property type="term" value="F:DNA-binding transcription factor activity, RNA polymerase II-specific"/>
    <property type="evidence" value="ECO:0007669"/>
    <property type="project" value="TreeGrafter"/>
</dbReference>
<keyword evidence="9" id="KW-0804">Transcription</keyword>
<feature type="region of interest" description="Disordered" evidence="12">
    <location>
        <begin position="396"/>
        <end position="415"/>
    </location>
</feature>
<feature type="compositionally biased region" description="Basic and acidic residues" evidence="12">
    <location>
        <begin position="934"/>
        <end position="947"/>
    </location>
</feature>
<keyword evidence="7" id="KW-0238">DNA-binding</keyword>
<dbReference type="Gene3D" id="3.30.160.60">
    <property type="entry name" value="Classic Zinc Finger"/>
    <property type="match status" value="6"/>
</dbReference>
<dbReference type="PROSITE" id="PS00028">
    <property type="entry name" value="ZINC_FINGER_C2H2_1"/>
    <property type="match status" value="4"/>
</dbReference>
<feature type="compositionally biased region" description="Low complexity" evidence="12">
    <location>
        <begin position="318"/>
        <end position="334"/>
    </location>
</feature>
<feature type="region of interest" description="Disordered" evidence="12">
    <location>
        <begin position="857"/>
        <end position="1007"/>
    </location>
</feature>
<dbReference type="InterPro" id="IPR013087">
    <property type="entry name" value="Znf_C2H2_type"/>
</dbReference>
<feature type="compositionally biased region" description="Basic and acidic residues" evidence="12">
    <location>
        <begin position="974"/>
        <end position="992"/>
    </location>
</feature>
<dbReference type="PANTHER" id="PTHR24391">
    <property type="entry name" value="HISTONE H4 TRANSCRIPTION FACTOR-RELATED"/>
    <property type="match status" value="1"/>
</dbReference>
<feature type="domain" description="C2H2-type" evidence="13">
    <location>
        <begin position="831"/>
        <end position="866"/>
    </location>
</feature>
<evidence type="ECO:0000256" key="12">
    <source>
        <dbReference type="SAM" id="MobiDB-lite"/>
    </source>
</evidence>
<sequence>MAEESRGKRRKQANPRRNQVDIDRLSALGSEGEDEGGLWGMEGQDFQDQQDHPDKVSLTASEGTESRSPFGLACSAGRSPDRHWRGDEEEVRGPGTEEQDGERNATPAYGEREDSPRSGGPLVRLRQGPDPERQPLNGSAAEYHAAALHGDVPRHRWSAGGHGSPGGQETAPASPDASGTLLACPFCERTYQRDTSLREHLEFRHERDGGCPACPLCGYVATCRAQMEQHMLMHAQAQAKHPVFDNATENRKFRCLQCGKAFKYKHHLKEHLRIHSGEKPYECSNCKKRFSHSGSYSSHLSSKKCLNGGGGASGGQTYGSYLSSSSPTSPSAGSGRNGRRGSPFAFRIPERLTDGLREAPASLWEPMAELPRQAALYLHSGVKFEHLLQEMLRRGTHEDTNSGGEDRSGQEGKGARNSYLMCDRARVGEALGGGVTQPGDAQVGGVTRQEEVLPGGVGCRWCSQLFPSPAVLLQHERYLCKLNRDAIEVLDGANCKDASPLNFSRTLAQARESQKAVAATNGFCEENSPAHKTAWRGPPKPPLAARSHSLAPRPFWPGQEPMSPASQATLQPFSPSYLDRRSLPPLGLESPVCLDLSANTSPPARPTPPVGTPGSGGSQNEPLDLSLPKPRSASDKERSCNDKKGEESHFRRMSPPLAPQPRTSYGGAPLLRGAVYSTYPFFNPMFPTGIGSSGYDGLHPLVLGSSAHSSALLSMACMSEPGPDAILKKIHQERQMLMSEPVSRKRVDYLSLMEEAAEGEATGRKRLKKTEEGLYACDLCDKTFQKSSSLLRHKYEHTGRRPHECSICKKAFKHKHHLIEHSRLHSGEKPYQCDKCGKRFSHSGSYSQHMNHRYAYCSRDHDPDGPGEDLALGEDVPNPRGDLELGIAEGGAGLSQGSDSSLDGGLREEEQEEEERLSRSSCGLTMGRALKGAALEKGDRLTPDHAMESLSAGEGELSGEESGEGVGGQAEPEAGGREGGADRLRFKVESPGDRGASNGDEAAVNDG</sequence>
<dbReference type="InterPro" id="IPR036236">
    <property type="entry name" value="Znf_C2H2_sf"/>
</dbReference>
<evidence type="ECO:0000256" key="5">
    <source>
        <dbReference type="ARBA" id="ARBA00022833"/>
    </source>
</evidence>
<dbReference type="Proteomes" id="UP000694397">
    <property type="component" value="Chromosome 22"/>
</dbReference>
<feature type="domain" description="C2H2-type" evidence="13">
    <location>
        <begin position="775"/>
        <end position="802"/>
    </location>
</feature>
<keyword evidence="2" id="KW-0479">Metal-binding</keyword>
<reference evidence="14" key="3">
    <citation type="submission" date="2025-09" db="UniProtKB">
        <authorList>
            <consortium name="Ensembl"/>
        </authorList>
    </citation>
    <scope>IDENTIFICATION</scope>
</reference>
<feature type="compositionally biased region" description="Basic and acidic residues" evidence="12">
    <location>
        <begin position="396"/>
        <end position="414"/>
    </location>
</feature>
<dbReference type="Ensembl" id="ENSSFOT00015047290.1">
    <property type="protein sequence ID" value="ENSSFOP00015056521.1"/>
    <property type="gene ID" value="ENSSFOG00015027704.1"/>
</dbReference>
<dbReference type="FunFam" id="3.30.160.60:FF:000688">
    <property type="entry name" value="zinc finger protein 197 isoform X1"/>
    <property type="match status" value="1"/>
</dbReference>
<keyword evidence="5" id="KW-0862">Zinc</keyword>
<evidence type="ECO:0000256" key="11">
    <source>
        <dbReference type="PROSITE-ProRule" id="PRU00042"/>
    </source>
</evidence>
<feature type="region of interest" description="Disordered" evidence="12">
    <location>
        <begin position="593"/>
        <end position="665"/>
    </location>
</feature>
<dbReference type="FunFam" id="3.30.160.60:FF:000013">
    <property type="entry name" value="Putative zinc finger E-box-binding homeobox 2"/>
    <property type="match status" value="2"/>
</dbReference>
<feature type="compositionally biased region" description="Polar residues" evidence="12">
    <location>
        <begin position="58"/>
        <end position="67"/>
    </location>
</feature>
<keyword evidence="3" id="KW-0677">Repeat</keyword>
<evidence type="ECO:0000256" key="10">
    <source>
        <dbReference type="ARBA" id="ARBA00023242"/>
    </source>
</evidence>
<dbReference type="InterPro" id="IPR051574">
    <property type="entry name" value="ZnF_E-box_Homeobox"/>
</dbReference>
<feature type="region of interest" description="Disordered" evidence="12">
    <location>
        <begin position="318"/>
        <end position="351"/>
    </location>
</feature>
<evidence type="ECO:0000256" key="2">
    <source>
        <dbReference type="ARBA" id="ARBA00022723"/>
    </source>
</evidence>
<dbReference type="GO" id="GO:0000122">
    <property type="term" value="P:negative regulation of transcription by RNA polymerase II"/>
    <property type="evidence" value="ECO:0007669"/>
    <property type="project" value="UniProtKB-ARBA"/>
</dbReference>
<organism evidence="14 15">
    <name type="scientific">Scleropages formosus</name>
    <name type="common">Asian bonytongue</name>
    <name type="synonym">Osteoglossum formosum</name>
    <dbReference type="NCBI Taxonomy" id="113540"/>
    <lineage>
        <taxon>Eukaryota</taxon>
        <taxon>Metazoa</taxon>
        <taxon>Chordata</taxon>
        <taxon>Craniata</taxon>
        <taxon>Vertebrata</taxon>
        <taxon>Euteleostomi</taxon>
        <taxon>Actinopterygii</taxon>
        <taxon>Neopterygii</taxon>
        <taxon>Teleostei</taxon>
        <taxon>Osteoglossocephala</taxon>
        <taxon>Osteoglossomorpha</taxon>
        <taxon>Osteoglossiformes</taxon>
        <taxon>Osteoglossidae</taxon>
        <taxon>Scleropages</taxon>
    </lineage>
</organism>